<evidence type="ECO:0000256" key="2">
    <source>
        <dbReference type="ARBA" id="ARBA00007639"/>
    </source>
</evidence>
<name>A0A1I4I6D5_9BURK</name>
<dbReference type="PANTHER" id="PTHR46847">
    <property type="entry name" value="D-ALLOSE-BINDING PERIPLASMIC PROTEIN-RELATED"/>
    <property type="match status" value="1"/>
</dbReference>
<evidence type="ECO:0000256" key="3">
    <source>
        <dbReference type="ARBA" id="ARBA00022729"/>
    </source>
</evidence>
<dbReference type="EMBL" id="FOTW01000004">
    <property type="protein sequence ID" value="SFL49331.1"/>
    <property type="molecule type" value="Genomic_DNA"/>
</dbReference>
<dbReference type="PANTHER" id="PTHR46847:SF1">
    <property type="entry name" value="D-ALLOSE-BINDING PERIPLASMIC PROTEIN-RELATED"/>
    <property type="match status" value="1"/>
</dbReference>
<comment type="subcellular location">
    <subcellularLocation>
        <location evidence="1">Cell envelope</location>
    </subcellularLocation>
</comment>
<dbReference type="RefSeq" id="WP_093383076.1">
    <property type="nucleotide sequence ID" value="NZ_FOTW01000004.1"/>
</dbReference>
<accession>A0A1I4I6D5</accession>
<evidence type="ECO:0000256" key="4">
    <source>
        <dbReference type="SAM" id="SignalP"/>
    </source>
</evidence>
<feature type="signal peptide" evidence="4">
    <location>
        <begin position="1"/>
        <end position="22"/>
    </location>
</feature>
<dbReference type="STRING" id="758825.SAMN02982985_00467"/>
<reference evidence="6 7" key="1">
    <citation type="submission" date="2016-10" db="EMBL/GenBank/DDBJ databases">
        <authorList>
            <person name="de Groot N.N."/>
        </authorList>
    </citation>
    <scope>NUCLEOTIDE SEQUENCE [LARGE SCALE GENOMIC DNA]</scope>
    <source>
        <strain evidence="6 7">ATCC 43154</strain>
    </source>
</reference>
<proteinExistence type="inferred from homology"/>
<dbReference type="GO" id="GO:0030246">
    <property type="term" value="F:carbohydrate binding"/>
    <property type="evidence" value="ECO:0007669"/>
    <property type="project" value="UniProtKB-ARBA"/>
</dbReference>
<dbReference type="Proteomes" id="UP000199470">
    <property type="component" value="Unassembled WGS sequence"/>
</dbReference>
<dbReference type="InterPro" id="IPR025997">
    <property type="entry name" value="SBP_2_dom"/>
</dbReference>
<organism evidence="6 7">
    <name type="scientific">Rugamonas rubra</name>
    <dbReference type="NCBI Taxonomy" id="758825"/>
    <lineage>
        <taxon>Bacteria</taxon>
        <taxon>Pseudomonadati</taxon>
        <taxon>Pseudomonadota</taxon>
        <taxon>Betaproteobacteria</taxon>
        <taxon>Burkholderiales</taxon>
        <taxon>Oxalobacteraceae</taxon>
        <taxon>Telluria group</taxon>
        <taxon>Rugamonas</taxon>
    </lineage>
</organism>
<gene>
    <name evidence="6" type="ORF">SAMN02982985_00467</name>
</gene>
<evidence type="ECO:0000259" key="5">
    <source>
        <dbReference type="Pfam" id="PF13407"/>
    </source>
</evidence>
<dbReference type="OrthoDB" id="4827464at2"/>
<protein>
    <submittedName>
        <fullName evidence="6">Monosaccharide ABC transporter substrate-binding protein, CUT2 family (TC 3.A.1.2.-)</fullName>
    </submittedName>
</protein>
<feature type="domain" description="Periplasmic binding protein" evidence="5">
    <location>
        <begin position="28"/>
        <end position="296"/>
    </location>
</feature>
<dbReference type="AlphaFoldDB" id="A0A1I4I6D5"/>
<evidence type="ECO:0000256" key="1">
    <source>
        <dbReference type="ARBA" id="ARBA00004196"/>
    </source>
</evidence>
<dbReference type="InterPro" id="IPR028082">
    <property type="entry name" value="Peripla_BP_I"/>
</dbReference>
<sequence length="332" mass="33534">MNARHHLVLGLLASLAAAGAIAADQPVVGLITKTETNPFFVKMKEGAQRAATLQGAKLLTAAGKADGDNAGQVGAIENMISAGAKAILITPNDSKAIVPAIKKARAQGVMVIALDSPADPIDATDALFATDNFQAGLLIGKYAKAALGGKPAKIATLDLFPGHPVGVSRHNGFLAGFGAADITAKTVGLAKTAEVVCMADSFGDQGKGQTAMENCLQKNPDINLVYTINEPAAAGAYKALKAAGKEKGVMIVSVDGGCAGVRDLKAGVIAATAQQYPLKMAGLGVDAGVVYAKTGKKASGYLDTGVTLISDKPMAGVDSKDSAFGLSACWGK</sequence>
<dbReference type="Gene3D" id="3.40.50.2300">
    <property type="match status" value="2"/>
</dbReference>
<evidence type="ECO:0000313" key="7">
    <source>
        <dbReference type="Proteomes" id="UP000199470"/>
    </source>
</evidence>
<evidence type="ECO:0000313" key="6">
    <source>
        <dbReference type="EMBL" id="SFL49331.1"/>
    </source>
</evidence>
<keyword evidence="3 4" id="KW-0732">Signal</keyword>
<dbReference type="GO" id="GO:0030313">
    <property type="term" value="C:cell envelope"/>
    <property type="evidence" value="ECO:0007669"/>
    <property type="project" value="UniProtKB-SubCell"/>
</dbReference>
<dbReference type="Pfam" id="PF13407">
    <property type="entry name" value="Peripla_BP_4"/>
    <property type="match status" value="1"/>
</dbReference>
<feature type="chain" id="PRO_5011493196" evidence="4">
    <location>
        <begin position="23"/>
        <end position="332"/>
    </location>
</feature>
<comment type="similarity">
    <text evidence="2">Belongs to the bacterial solute-binding protein 2 family.</text>
</comment>
<dbReference type="CDD" id="cd19973">
    <property type="entry name" value="PBP1_ABC_sugar_binding-like"/>
    <property type="match status" value="1"/>
</dbReference>
<dbReference type="SUPFAM" id="SSF53822">
    <property type="entry name" value="Periplasmic binding protein-like I"/>
    <property type="match status" value="1"/>
</dbReference>
<keyword evidence="7" id="KW-1185">Reference proteome</keyword>